<sequence>MSKKGTLIVTLALLLSNAMAGLDGTIINTALPSIISDLHGIQYMGWIVAAFWGIDMLETNAQDIIKSIDLELTQRIILI</sequence>
<feature type="signal peptide" evidence="1">
    <location>
        <begin position="1"/>
        <end position="20"/>
    </location>
</feature>
<reference evidence="2 3" key="1">
    <citation type="submission" date="2021-03" db="EMBL/GenBank/DDBJ databases">
        <title>Genomic Encyclopedia of Type Strains, Phase IV (KMG-IV): sequencing the most valuable type-strain genomes for metagenomic binning, comparative biology and taxonomic classification.</title>
        <authorList>
            <person name="Goeker M."/>
        </authorList>
    </citation>
    <scope>NUCLEOTIDE SEQUENCE [LARGE SCALE GENOMIC DNA]</scope>
    <source>
        <strain evidence="2 3">DSM 28783</strain>
    </source>
</reference>
<accession>A0ABS4KPU8</accession>
<dbReference type="InterPro" id="IPR036259">
    <property type="entry name" value="MFS_trans_sf"/>
</dbReference>
<dbReference type="SUPFAM" id="SSF103473">
    <property type="entry name" value="MFS general substrate transporter"/>
    <property type="match status" value="1"/>
</dbReference>
<evidence type="ECO:0000313" key="2">
    <source>
        <dbReference type="EMBL" id="MBP2032072.1"/>
    </source>
</evidence>
<protein>
    <recommendedName>
        <fullName evidence="4">Major facilitator superfamily (MFS) profile domain-containing protein</fullName>
    </recommendedName>
</protein>
<keyword evidence="1" id="KW-0732">Signal</keyword>
<proteinExistence type="predicted"/>
<organism evidence="2 3">
    <name type="scientific">Clostridium algifaecis</name>
    <dbReference type="NCBI Taxonomy" id="1472040"/>
    <lineage>
        <taxon>Bacteria</taxon>
        <taxon>Bacillati</taxon>
        <taxon>Bacillota</taxon>
        <taxon>Clostridia</taxon>
        <taxon>Eubacteriales</taxon>
        <taxon>Clostridiaceae</taxon>
        <taxon>Clostridium</taxon>
    </lineage>
</organism>
<evidence type="ECO:0000256" key="1">
    <source>
        <dbReference type="SAM" id="SignalP"/>
    </source>
</evidence>
<feature type="chain" id="PRO_5045880034" description="Major facilitator superfamily (MFS) profile domain-containing protein" evidence="1">
    <location>
        <begin position="21"/>
        <end position="79"/>
    </location>
</feature>
<evidence type="ECO:0000313" key="3">
    <source>
        <dbReference type="Proteomes" id="UP001519307"/>
    </source>
</evidence>
<name>A0ABS4KPU8_9CLOT</name>
<gene>
    <name evidence="2" type="ORF">J2Z42_000737</name>
</gene>
<dbReference type="RefSeq" id="WP_209701055.1">
    <property type="nucleotide sequence ID" value="NZ_JAGGLM010000002.1"/>
</dbReference>
<dbReference type="EMBL" id="JAGGLM010000002">
    <property type="protein sequence ID" value="MBP2032072.1"/>
    <property type="molecule type" value="Genomic_DNA"/>
</dbReference>
<keyword evidence="3" id="KW-1185">Reference proteome</keyword>
<comment type="caution">
    <text evidence="2">The sequence shown here is derived from an EMBL/GenBank/DDBJ whole genome shotgun (WGS) entry which is preliminary data.</text>
</comment>
<evidence type="ECO:0008006" key="4">
    <source>
        <dbReference type="Google" id="ProtNLM"/>
    </source>
</evidence>
<dbReference type="Proteomes" id="UP001519307">
    <property type="component" value="Unassembled WGS sequence"/>
</dbReference>